<dbReference type="Proteomes" id="UP001280121">
    <property type="component" value="Unassembled WGS sequence"/>
</dbReference>
<organism evidence="2 3">
    <name type="scientific">Dipteronia dyeriana</name>
    <dbReference type="NCBI Taxonomy" id="168575"/>
    <lineage>
        <taxon>Eukaryota</taxon>
        <taxon>Viridiplantae</taxon>
        <taxon>Streptophyta</taxon>
        <taxon>Embryophyta</taxon>
        <taxon>Tracheophyta</taxon>
        <taxon>Spermatophyta</taxon>
        <taxon>Magnoliopsida</taxon>
        <taxon>eudicotyledons</taxon>
        <taxon>Gunneridae</taxon>
        <taxon>Pentapetalae</taxon>
        <taxon>rosids</taxon>
        <taxon>malvids</taxon>
        <taxon>Sapindales</taxon>
        <taxon>Sapindaceae</taxon>
        <taxon>Hippocastanoideae</taxon>
        <taxon>Acereae</taxon>
        <taxon>Dipteronia</taxon>
    </lineage>
</organism>
<feature type="region of interest" description="Disordered" evidence="1">
    <location>
        <begin position="48"/>
        <end position="71"/>
    </location>
</feature>
<comment type="caution">
    <text evidence="2">The sequence shown here is derived from an EMBL/GenBank/DDBJ whole genome shotgun (WGS) entry which is preliminary data.</text>
</comment>
<accession>A0AAD9TG17</accession>
<dbReference type="PANTHER" id="PTHR32166:SF74">
    <property type="entry name" value="OS05G0256350 PROTEIN"/>
    <property type="match status" value="1"/>
</dbReference>
<dbReference type="AlphaFoldDB" id="A0AAD9TG17"/>
<protein>
    <recommendedName>
        <fullName evidence="4">DUF659 domain-containing protein</fullName>
    </recommendedName>
</protein>
<proteinExistence type="predicted"/>
<name>A0AAD9TG17_9ROSI</name>
<reference evidence="2" key="1">
    <citation type="journal article" date="2023" name="Plant J.">
        <title>Genome sequences and population genomics provide insights into the demographic history, inbreeding, and mutation load of two 'living fossil' tree species of Dipteronia.</title>
        <authorList>
            <person name="Feng Y."/>
            <person name="Comes H.P."/>
            <person name="Chen J."/>
            <person name="Zhu S."/>
            <person name="Lu R."/>
            <person name="Zhang X."/>
            <person name="Li P."/>
            <person name="Qiu J."/>
            <person name="Olsen K.M."/>
            <person name="Qiu Y."/>
        </authorList>
    </citation>
    <scope>NUCLEOTIDE SEQUENCE</scope>
    <source>
        <strain evidence="2">KIB01</strain>
    </source>
</reference>
<evidence type="ECO:0000313" key="2">
    <source>
        <dbReference type="EMBL" id="KAK2635407.1"/>
    </source>
</evidence>
<evidence type="ECO:0000313" key="3">
    <source>
        <dbReference type="Proteomes" id="UP001280121"/>
    </source>
</evidence>
<dbReference type="PANTHER" id="PTHR32166">
    <property type="entry name" value="OSJNBA0013A04.12 PROTEIN"/>
    <property type="match status" value="1"/>
</dbReference>
<evidence type="ECO:0000256" key="1">
    <source>
        <dbReference type="SAM" id="MobiDB-lite"/>
    </source>
</evidence>
<gene>
    <name evidence="2" type="ORF">Ddye_030199</name>
</gene>
<dbReference type="EMBL" id="JANJYI010000009">
    <property type="protein sequence ID" value="KAK2635407.1"/>
    <property type="molecule type" value="Genomic_DNA"/>
</dbReference>
<keyword evidence="3" id="KW-1185">Reference proteome</keyword>
<evidence type="ECO:0008006" key="4">
    <source>
        <dbReference type="Google" id="ProtNLM"/>
    </source>
</evidence>
<sequence length="199" mass="22519">MSTLDASQTSNLKKDPAWRYFSCPNPNDTNTIKCNFYGDDDLQMLFSTQKQPSGTGTGTGTGSTNESINLLKKPKQEGTLDLFYNKTPSSSRQSKLGESNTVKEELRGRVYKNFARWMYVAGIPFNTVRYRSFNAFCEAIGQYGPGVKPPTYHEVGVPLLKNEVKATRETLKMNVEEWKTFGCSILLDGWKDRREKDID</sequence>